<dbReference type="InterPro" id="IPR051315">
    <property type="entry name" value="Bact_Chemotaxis_CheA"/>
</dbReference>
<dbReference type="SUPFAM" id="SSF55874">
    <property type="entry name" value="ATPase domain of HSP90 chaperone/DNA topoisomerase II/histidine kinase"/>
    <property type="match status" value="1"/>
</dbReference>
<evidence type="ECO:0000259" key="8">
    <source>
        <dbReference type="PROSITE" id="PS50109"/>
    </source>
</evidence>
<gene>
    <name evidence="10" type="ORF">BE21_45340</name>
</gene>
<protein>
    <recommendedName>
        <fullName evidence="2">histidine kinase</fullName>
        <ecNumber evidence="2">2.7.13.3</ecNumber>
    </recommendedName>
</protein>
<keyword evidence="4" id="KW-0808">Transferase</keyword>
<sequence>MGSDLYKYFRMEAQELADGLAWRLLDLKEQGGQGEPLDQCFRLAHTLKGAAGAAKQLKIAELAHTVEDVLTPFRRDRQPIPAEHMSELMRLIGLIRDEVSRLAAEEPCDPERGRPARRSAHEEVARVDLAHVGALADEIGEAIVQLESLRSSAEALDRAERLTEALGTVISPEEAVRNLGELGARRAGGLYRELCAALAAARAELARGIDRLSTELRQAQARTRELQLLPCAGVLEAVELAVREAADALGKRVDFQASGGDIRLDSAVITALRDAALQMARNAVDHGIEPEAARRAAGKPAAGQIQLRVEQRGSRVALICSDDGRGVDVAAVRRAVVRAGLRREEEAYDLTAEDALELIFGPGVSTCEALTSLSGRGVGLDVVRETAAKLSGTASAESQPGRGTTIELVVPISLSSVTALRIEDGGHAALLPLDAARLALRLDAGAIVRGPERDAIVIEDRLVPFARLAAVLGAAEPEGEPRCAVVVGAGASQAVLGADRLLGAVPVVVKPLPAA</sequence>
<dbReference type="SUPFAM" id="SSF50341">
    <property type="entry name" value="CheW-like"/>
    <property type="match status" value="1"/>
</dbReference>
<reference evidence="10 11" key="1">
    <citation type="submission" date="2014-02" db="EMBL/GenBank/DDBJ databases">
        <title>The small core and large imbalanced accessory genome model reveals a collaborative survival strategy of Sorangium cellulosum strains in nature.</title>
        <authorList>
            <person name="Han K."/>
            <person name="Peng R."/>
            <person name="Blom J."/>
            <person name="Li Y.-Z."/>
        </authorList>
    </citation>
    <scope>NUCLEOTIDE SEQUENCE [LARGE SCALE GENOMIC DNA]</scope>
    <source>
        <strain evidence="10 11">So0007-03</strain>
    </source>
</reference>
<dbReference type="InterPro" id="IPR005467">
    <property type="entry name" value="His_kinase_dom"/>
</dbReference>
<evidence type="ECO:0000256" key="6">
    <source>
        <dbReference type="PROSITE-ProRule" id="PRU00110"/>
    </source>
</evidence>
<dbReference type="SMART" id="SM00073">
    <property type="entry name" value="HPT"/>
    <property type="match status" value="1"/>
</dbReference>
<dbReference type="FunFam" id="3.30.565.10:FF:000016">
    <property type="entry name" value="Chemotaxis protein CheA, putative"/>
    <property type="match status" value="1"/>
</dbReference>
<dbReference type="Pfam" id="PF01627">
    <property type="entry name" value="Hpt"/>
    <property type="match status" value="1"/>
</dbReference>
<dbReference type="PRINTS" id="PR00344">
    <property type="entry name" value="BCTRLSENSOR"/>
</dbReference>
<evidence type="ECO:0000256" key="4">
    <source>
        <dbReference type="ARBA" id="ARBA00022679"/>
    </source>
</evidence>
<evidence type="ECO:0000256" key="7">
    <source>
        <dbReference type="SAM" id="Coils"/>
    </source>
</evidence>
<feature type="coiled-coil region" evidence="7">
    <location>
        <begin position="202"/>
        <end position="229"/>
    </location>
</feature>
<accession>A0A150TJ20</accession>
<dbReference type="AlphaFoldDB" id="A0A150TJ20"/>
<dbReference type="Proteomes" id="UP000075502">
    <property type="component" value="Unassembled WGS sequence"/>
</dbReference>
<evidence type="ECO:0000256" key="3">
    <source>
        <dbReference type="ARBA" id="ARBA00022553"/>
    </source>
</evidence>
<dbReference type="PANTHER" id="PTHR43395">
    <property type="entry name" value="SENSOR HISTIDINE KINASE CHEA"/>
    <property type="match status" value="1"/>
</dbReference>
<evidence type="ECO:0000313" key="10">
    <source>
        <dbReference type="EMBL" id="KYG04690.1"/>
    </source>
</evidence>
<dbReference type="CDD" id="cd00088">
    <property type="entry name" value="HPT"/>
    <property type="match status" value="1"/>
</dbReference>
<dbReference type="EC" id="2.7.13.3" evidence="2"/>
<dbReference type="InterPro" id="IPR036890">
    <property type="entry name" value="HATPase_C_sf"/>
</dbReference>
<feature type="modified residue" description="Phosphohistidine" evidence="6">
    <location>
        <position position="45"/>
    </location>
</feature>
<keyword evidence="5" id="KW-0418">Kinase</keyword>
<feature type="domain" description="HPt" evidence="9">
    <location>
        <begin position="1"/>
        <end position="106"/>
    </location>
</feature>
<dbReference type="PROSITE" id="PS50109">
    <property type="entry name" value="HIS_KIN"/>
    <property type="match status" value="1"/>
</dbReference>
<keyword evidence="3 6" id="KW-0597">Phosphoprotein</keyword>
<evidence type="ECO:0000256" key="2">
    <source>
        <dbReference type="ARBA" id="ARBA00012438"/>
    </source>
</evidence>
<evidence type="ECO:0000313" key="11">
    <source>
        <dbReference type="Proteomes" id="UP000075502"/>
    </source>
</evidence>
<comment type="catalytic activity">
    <reaction evidence="1">
        <text>ATP + protein L-histidine = ADP + protein N-phospho-L-histidine.</text>
        <dbReference type="EC" id="2.7.13.3"/>
    </reaction>
</comment>
<dbReference type="SMART" id="SM00387">
    <property type="entry name" value="HATPase_c"/>
    <property type="match status" value="1"/>
</dbReference>
<evidence type="ECO:0000259" key="9">
    <source>
        <dbReference type="PROSITE" id="PS50894"/>
    </source>
</evidence>
<dbReference type="Pfam" id="PF02518">
    <property type="entry name" value="HATPase_c"/>
    <property type="match status" value="1"/>
</dbReference>
<feature type="non-terminal residue" evidence="10">
    <location>
        <position position="515"/>
    </location>
</feature>
<dbReference type="Gene3D" id="3.30.565.10">
    <property type="entry name" value="Histidine kinase-like ATPase, C-terminal domain"/>
    <property type="match status" value="1"/>
</dbReference>
<dbReference type="PANTHER" id="PTHR43395:SF1">
    <property type="entry name" value="CHEMOTAXIS PROTEIN CHEA"/>
    <property type="match status" value="1"/>
</dbReference>
<comment type="caution">
    <text evidence="10">The sequence shown here is derived from an EMBL/GenBank/DDBJ whole genome shotgun (WGS) entry which is preliminary data.</text>
</comment>
<feature type="domain" description="Histidine kinase" evidence="8">
    <location>
        <begin position="210"/>
        <end position="414"/>
    </location>
</feature>
<evidence type="ECO:0000256" key="1">
    <source>
        <dbReference type="ARBA" id="ARBA00000085"/>
    </source>
</evidence>
<dbReference type="InterPro" id="IPR003594">
    <property type="entry name" value="HATPase_dom"/>
</dbReference>
<dbReference type="SUPFAM" id="SSF47226">
    <property type="entry name" value="Histidine-containing phosphotransfer domain, HPT domain"/>
    <property type="match status" value="1"/>
</dbReference>
<dbReference type="InterPro" id="IPR004358">
    <property type="entry name" value="Sig_transdc_His_kin-like_C"/>
</dbReference>
<name>A0A150TJ20_SORCE</name>
<dbReference type="PROSITE" id="PS50894">
    <property type="entry name" value="HPT"/>
    <property type="match status" value="1"/>
</dbReference>
<dbReference type="EMBL" id="JEME01002299">
    <property type="protein sequence ID" value="KYG04690.1"/>
    <property type="molecule type" value="Genomic_DNA"/>
</dbReference>
<dbReference type="GO" id="GO:0006935">
    <property type="term" value="P:chemotaxis"/>
    <property type="evidence" value="ECO:0007669"/>
    <property type="project" value="InterPro"/>
</dbReference>
<dbReference type="InterPro" id="IPR036061">
    <property type="entry name" value="CheW-like_dom_sf"/>
</dbReference>
<organism evidence="10 11">
    <name type="scientific">Sorangium cellulosum</name>
    <name type="common">Polyangium cellulosum</name>
    <dbReference type="NCBI Taxonomy" id="56"/>
    <lineage>
        <taxon>Bacteria</taxon>
        <taxon>Pseudomonadati</taxon>
        <taxon>Myxococcota</taxon>
        <taxon>Polyangia</taxon>
        <taxon>Polyangiales</taxon>
        <taxon>Polyangiaceae</taxon>
        <taxon>Sorangium</taxon>
    </lineage>
</organism>
<keyword evidence="7" id="KW-0175">Coiled coil</keyword>
<proteinExistence type="predicted"/>
<evidence type="ECO:0000256" key="5">
    <source>
        <dbReference type="ARBA" id="ARBA00022777"/>
    </source>
</evidence>
<dbReference type="InterPro" id="IPR008207">
    <property type="entry name" value="Sig_transdc_His_kin_Hpt_dom"/>
</dbReference>
<dbReference type="Gene3D" id="1.20.120.160">
    <property type="entry name" value="HPT domain"/>
    <property type="match status" value="1"/>
</dbReference>
<dbReference type="InterPro" id="IPR036641">
    <property type="entry name" value="HPT_dom_sf"/>
</dbReference>
<dbReference type="GO" id="GO:0000155">
    <property type="term" value="F:phosphorelay sensor kinase activity"/>
    <property type="evidence" value="ECO:0007669"/>
    <property type="project" value="UniProtKB-ARBA"/>
</dbReference>